<dbReference type="Pfam" id="PF13715">
    <property type="entry name" value="CarbopepD_reg_2"/>
    <property type="match status" value="1"/>
</dbReference>
<keyword evidence="4" id="KW-0121">Carboxypeptidase</keyword>
<dbReference type="EMBL" id="CP136924">
    <property type="protein sequence ID" value="WXA02150.1"/>
    <property type="molecule type" value="Genomic_DNA"/>
</dbReference>
<sequence length="178" mass="19655">MNTITNNSCFSDLMKPTTQTMSKEVAKDTVAEIPQEMLKVPDVKGRVIDEFGDPVPNANVYLQSNNSIGVSTDANGEFLIEWVQAGEVIIVSHLTFKNVSFIHKDSNYKEIVLQVETQQLDEVTLTNKKFAWGWVLAAITAGTLIYNANKSSKKKAAKNSLNAAAPKKQKKQPIKVTI</sequence>
<protein>
    <submittedName>
        <fullName evidence="3">Carboxypeptidase-like regulatory domain-containing protein</fullName>
    </submittedName>
</protein>
<keyword evidence="4" id="KW-0645">Protease</keyword>
<dbReference type="Proteomes" id="UP001368318">
    <property type="component" value="Chromosome"/>
</dbReference>
<feature type="region of interest" description="Disordered" evidence="1">
    <location>
        <begin position="159"/>
        <end position="178"/>
    </location>
</feature>
<keyword evidence="2" id="KW-0472">Membrane</keyword>
<evidence type="ECO:0000256" key="1">
    <source>
        <dbReference type="SAM" id="MobiDB-lite"/>
    </source>
</evidence>
<reference evidence="3 5" key="1">
    <citation type="submission" date="2023-10" db="EMBL/GenBank/DDBJ databases">
        <title>Culture-based analysis of two novel bacteria associated with mangrove crab gills.</title>
        <authorList>
            <person name="Yang X."/>
            <person name="Garuglieri E."/>
            <person name="Van Goethem M.W."/>
            <person name="Fusi M."/>
            <person name="Marasco R."/>
            <person name="Daffonchio D.G."/>
        </authorList>
    </citation>
    <scope>NUCLEOTIDE SEQUENCE [LARGE SCALE GENOMIC DNA]</scope>
    <source>
        <strain evidence="4">UG2-1</strain>
        <strain evidence="3">UG2-2</strain>
        <strain evidence="5">UG2_2</strain>
    </source>
</reference>
<feature type="transmembrane region" description="Helical" evidence="2">
    <location>
        <begin position="130"/>
        <end position="148"/>
    </location>
</feature>
<evidence type="ECO:0000256" key="2">
    <source>
        <dbReference type="SAM" id="Phobius"/>
    </source>
</evidence>
<evidence type="ECO:0000313" key="3">
    <source>
        <dbReference type="EMBL" id="WXA02150.1"/>
    </source>
</evidence>
<dbReference type="GO" id="GO:0004180">
    <property type="term" value="F:carboxypeptidase activity"/>
    <property type="evidence" value="ECO:0007669"/>
    <property type="project" value="UniProtKB-KW"/>
</dbReference>
<dbReference type="KEGG" id="mcaa:R3L15_11225"/>
<evidence type="ECO:0000313" key="5">
    <source>
        <dbReference type="Proteomes" id="UP001368318"/>
    </source>
</evidence>
<proteinExistence type="predicted"/>
<keyword evidence="2" id="KW-1133">Transmembrane helix</keyword>
<evidence type="ECO:0000313" key="4">
    <source>
        <dbReference type="EMBL" id="WXA12689.1"/>
    </source>
</evidence>
<dbReference type="InterPro" id="IPR008969">
    <property type="entry name" value="CarboxyPept-like_regulatory"/>
</dbReference>
<keyword evidence="2" id="KW-0812">Transmembrane</keyword>
<gene>
    <name evidence="4" type="ORF">R3L15_11225</name>
    <name evidence="3" type="ORF">R3L16_10365</name>
</gene>
<organism evidence="3 5">
    <name type="scientific">Mangrovimonas cancribranchiae</name>
    <dbReference type="NCBI Taxonomy" id="3080055"/>
    <lineage>
        <taxon>Bacteria</taxon>
        <taxon>Pseudomonadati</taxon>
        <taxon>Bacteroidota</taxon>
        <taxon>Flavobacteriia</taxon>
        <taxon>Flavobacteriales</taxon>
        <taxon>Flavobacteriaceae</taxon>
        <taxon>Mangrovimonas</taxon>
    </lineage>
</organism>
<dbReference type="RefSeq" id="WP_338731768.1">
    <property type="nucleotide sequence ID" value="NZ_CP136924.1"/>
</dbReference>
<dbReference type="Gene3D" id="2.60.40.1120">
    <property type="entry name" value="Carboxypeptidase-like, regulatory domain"/>
    <property type="match status" value="1"/>
</dbReference>
<feature type="compositionally biased region" description="Basic residues" evidence="1">
    <location>
        <begin position="167"/>
        <end position="178"/>
    </location>
</feature>
<dbReference type="EMBL" id="CP136925">
    <property type="protein sequence ID" value="WXA12689.1"/>
    <property type="molecule type" value="Genomic_DNA"/>
</dbReference>
<keyword evidence="4" id="KW-0378">Hydrolase</keyword>
<name>A0AAU6NXG5_9FLAO</name>
<keyword evidence="5" id="KW-1185">Reference proteome</keyword>
<dbReference type="AlphaFoldDB" id="A0AAU6NXG5"/>
<accession>A0AAU6NXG5</accession>
<dbReference type="SUPFAM" id="SSF49464">
    <property type="entry name" value="Carboxypeptidase regulatory domain-like"/>
    <property type="match status" value="1"/>
</dbReference>